<name>A0AAD6V6T5_9AGAR</name>
<gene>
    <name evidence="2" type="ORF">GGX14DRAFT_656243</name>
</gene>
<proteinExistence type="predicted"/>
<evidence type="ECO:0000256" key="1">
    <source>
        <dbReference type="SAM" id="MobiDB-lite"/>
    </source>
</evidence>
<keyword evidence="3" id="KW-1185">Reference proteome</keyword>
<accession>A0AAD6V6T5</accession>
<feature type="region of interest" description="Disordered" evidence="1">
    <location>
        <begin position="141"/>
        <end position="189"/>
    </location>
</feature>
<evidence type="ECO:0000313" key="3">
    <source>
        <dbReference type="Proteomes" id="UP001219525"/>
    </source>
</evidence>
<dbReference type="EMBL" id="JARJCW010000059">
    <property type="protein sequence ID" value="KAJ7201298.1"/>
    <property type="molecule type" value="Genomic_DNA"/>
</dbReference>
<dbReference type="Proteomes" id="UP001219525">
    <property type="component" value="Unassembled WGS sequence"/>
</dbReference>
<feature type="compositionally biased region" description="Gly residues" evidence="1">
    <location>
        <begin position="228"/>
        <end position="237"/>
    </location>
</feature>
<protein>
    <submittedName>
        <fullName evidence="2">Uncharacterized protein</fullName>
    </submittedName>
</protein>
<feature type="region of interest" description="Disordered" evidence="1">
    <location>
        <begin position="212"/>
        <end position="240"/>
    </location>
</feature>
<comment type="caution">
    <text evidence="2">The sequence shown here is derived from an EMBL/GenBank/DDBJ whole genome shotgun (WGS) entry which is preliminary data.</text>
</comment>
<evidence type="ECO:0000313" key="2">
    <source>
        <dbReference type="EMBL" id="KAJ7201298.1"/>
    </source>
</evidence>
<reference evidence="2" key="1">
    <citation type="submission" date="2023-03" db="EMBL/GenBank/DDBJ databases">
        <title>Massive genome expansion in bonnet fungi (Mycena s.s.) driven by repeated elements and novel gene families across ecological guilds.</title>
        <authorList>
            <consortium name="Lawrence Berkeley National Laboratory"/>
            <person name="Harder C.B."/>
            <person name="Miyauchi S."/>
            <person name="Viragh M."/>
            <person name="Kuo A."/>
            <person name="Thoen E."/>
            <person name="Andreopoulos B."/>
            <person name="Lu D."/>
            <person name="Skrede I."/>
            <person name="Drula E."/>
            <person name="Henrissat B."/>
            <person name="Morin E."/>
            <person name="Kohler A."/>
            <person name="Barry K."/>
            <person name="LaButti K."/>
            <person name="Morin E."/>
            <person name="Salamov A."/>
            <person name="Lipzen A."/>
            <person name="Mereny Z."/>
            <person name="Hegedus B."/>
            <person name="Baldrian P."/>
            <person name="Stursova M."/>
            <person name="Weitz H."/>
            <person name="Taylor A."/>
            <person name="Grigoriev I.V."/>
            <person name="Nagy L.G."/>
            <person name="Martin F."/>
            <person name="Kauserud H."/>
        </authorList>
    </citation>
    <scope>NUCLEOTIDE SEQUENCE</scope>
    <source>
        <strain evidence="2">9144</strain>
    </source>
</reference>
<dbReference type="AlphaFoldDB" id="A0AAD6V6T5"/>
<organism evidence="2 3">
    <name type="scientific">Mycena pura</name>
    <dbReference type="NCBI Taxonomy" id="153505"/>
    <lineage>
        <taxon>Eukaryota</taxon>
        <taxon>Fungi</taxon>
        <taxon>Dikarya</taxon>
        <taxon>Basidiomycota</taxon>
        <taxon>Agaricomycotina</taxon>
        <taxon>Agaricomycetes</taxon>
        <taxon>Agaricomycetidae</taxon>
        <taxon>Agaricales</taxon>
        <taxon>Marasmiineae</taxon>
        <taxon>Mycenaceae</taxon>
        <taxon>Mycena</taxon>
    </lineage>
</organism>
<feature type="region of interest" description="Disordered" evidence="1">
    <location>
        <begin position="102"/>
        <end position="121"/>
    </location>
</feature>
<sequence>MSYVHPLYTALYIIMQWPANYRRGGPRLRGLLVAELRQSHNNVLTYTHSHTLTAAHLSAGAGVMSRCGVSELRTDARRSKAVAVRRTRTCTRCFASNLTASGAPSSLSRRRRSLLSPSNARGPKAACLGGLLVRAQRARGAGTDDTQLRCARPSSANVARHCPRGATKGPRRPHASHAASTRARGRRGSGAMVGVGGGSGGGAPIGVLAQDGGGEAADRGGARRGARGVRGAGGAPRGGDVALHRHDALRVRHHREHAPVRRLHTRDPPGSLWTPTPSAGHSSASTAHTAAYSAAPSPAFAAAHIQFALSFTRAMSPTHAAVARFVSRLGDGEARDGRGLQQCSGRALAECYRLAAVHAEPVRGARDGDVRDEDPARMRDHRPDSAYLCSQIAAVALELALVHRIIKTTGVWGAIKEVFPDDLSMEQVAAWCIACCVALLTA</sequence>